<evidence type="ECO:0000256" key="1">
    <source>
        <dbReference type="ARBA" id="ARBA00001923"/>
    </source>
</evidence>
<dbReference type="Pfam" id="PF01401">
    <property type="entry name" value="Peptidase_M2"/>
    <property type="match status" value="1"/>
</dbReference>
<evidence type="ECO:0000313" key="9">
    <source>
        <dbReference type="EMBL" id="CAF99821.1"/>
    </source>
</evidence>
<keyword evidence="4 7" id="KW-1015">Disulfide bond</keyword>
<dbReference type="GO" id="GO:0005615">
    <property type="term" value="C:extracellular space"/>
    <property type="evidence" value="ECO:0007669"/>
    <property type="project" value="TreeGrafter"/>
</dbReference>
<dbReference type="OrthoDB" id="10029630at2759"/>
<dbReference type="KEGG" id="tng:GSTEN00018040G001"/>
<dbReference type="PROSITE" id="PS52011">
    <property type="entry name" value="PEPTIDASE_M2"/>
    <property type="match status" value="1"/>
</dbReference>
<accession>Q4SHR1</accession>
<reference evidence="9" key="1">
    <citation type="journal article" date="2004" name="Nature">
        <title>Genome duplication in the teleost fish Tetraodon nigroviridis reveals the early vertebrate proto-karyotype.</title>
        <authorList>
            <person name="Jaillon O."/>
            <person name="Aury J.-M."/>
            <person name="Brunet F."/>
            <person name="Petit J.-L."/>
            <person name="Stange-Thomann N."/>
            <person name="Mauceli E."/>
            <person name="Bouneau L."/>
            <person name="Fischer C."/>
            <person name="Ozouf-Costaz C."/>
            <person name="Bernot A."/>
            <person name="Nicaud S."/>
            <person name="Jaffe D."/>
            <person name="Fisher S."/>
            <person name="Lutfalla G."/>
            <person name="Dossat C."/>
            <person name="Segurens B."/>
            <person name="Dasilva C."/>
            <person name="Salanoubat M."/>
            <person name="Levy M."/>
            <person name="Boudet N."/>
            <person name="Castellano S."/>
            <person name="Anthouard V."/>
            <person name="Jubin C."/>
            <person name="Castelli V."/>
            <person name="Katinka M."/>
            <person name="Vacherie B."/>
            <person name="Biemont C."/>
            <person name="Skalli Z."/>
            <person name="Cattolico L."/>
            <person name="Poulain J."/>
            <person name="De Berardinis V."/>
            <person name="Cruaud C."/>
            <person name="Duprat S."/>
            <person name="Brottier P."/>
            <person name="Coutanceau J.-P."/>
            <person name="Gouzy J."/>
            <person name="Parra G."/>
            <person name="Lardier G."/>
            <person name="Chapple C."/>
            <person name="McKernan K.J."/>
            <person name="McEwan P."/>
            <person name="Bosak S."/>
            <person name="Kellis M."/>
            <person name="Volff J.-N."/>
            <person name="Guigo R."/>
            <person name="Zody M.C."/>
            <person name="Mesirov J."/>
            <person name="Lindblad-Toh K."/>
            <person name="Birren B."/>
            <person name="Nusbaum C."/>
            <person name="Kahn D."/>
            <person name="Robinson-Rechavi M."/>
            <person name="Laudet V."/>
            <person name="Schachter V."/>
            <person name="Quetier F."/>
            <person name="Saurin W."/>
            <person name="Scarpelli C."/>
            <person name="Wincker P."/>
            <person name="Lander E.S."/>
            <person name="Weissenbach J."/>
            <person name="Roest Crollius H."/>
        </authorList>
    </citation>
    <scope>NUCLEOTIDE SEQUENCE [LARGE SCALE GENOMIC DNA]</scope>
</reference>
<evidence type="ECO:0000256" key="3">
    <source>
        <dbReference type="ARBA" id="ARBA00022729"/>
    </source>
</evidence>
<comment type="caution">
    <text evidence="8">Lacks conserved residue(s) required for the propagation of feature annotation.</text>
</comment>
<gene>
    <name evidence="9" type="ORF">GSTENG00018040001</name>
</gene>
<evidence type="ECO:0000256" key="8">
    <source>
        <dbReference type="PROSITE-ProRule" id="PRU01355"/>
    </source>
</evidence>
<feature type="glycosylation site" description="N-linked (GlcNAc...) (complex) asparagine" evidence="6">
    <location>
        <position position="89"/>
    </location>
</feature>
<dbReference type="AlphaFoldDB" id="Q4SHR1"/>
<comment type="cofactor">
    <cofactor evidence="1">
        <name>chloride</name>
        <dbReference type="ChEBI" id="CHEBI:17996"/>
    </cofactor>
</comment>
<evidence type="ECO:0000256" key="2">
    <source>
        <dbReference type="ARBA" id="ARBA00008139"/>
    </source>
</evidence>
<dbReference type="GO" id="GO:0008241">
    <property type="term" value="F:peptidyl-dipeptidase activity"/>
    <property type="evidence" value="ECO:0007669"/>
    <property type="project" value="InterPro"/>
</dbReference>
<evidence type="ECO:0000256" key="5">
    <source>
        <dbReference type="ARBA" id="ARBA00023180"/>
    </source>
</evidence>
<dbReference type="PANTHER" id="PTHR10514:SF24">
    <property type="entry name" value="ANGIOTENSIN-CONVERTING ENZYME 2"/>
    <property type="match status" value="1"/>
</dbReference>
<evidence type="ECO:0000256" key="7">
    <source>
        <dbReference type="PIRSR" id="PIRSR601548-4"/>
    </source>
</evidence>
<feature type="glycosylation site" description="N-linked (GlcNAc...) asparagine" evidence="6">
    <location>
        <position position="46"/>
    </location>
</feature>
<dbReference type="GO" id="GO:0008237">
    <property type="term" value="F:metallopeptidase activity"/>
    <property type="evidence" value="ECO:0007669"/>
    <property type="project" value="InterPro"/>
</dbReference>
<dbReference type="EMBL" id="CAAE01014581">
    <property type="protein sequence ID" value="CAF99821.1"/>
    <property type="molecule type" value="Genomic_DNA"/>
</dbReference>
<organism evidence="9">
    <name type="scientific">Tetraodon nigroviridis</name>
    <name type="common">Spotted green pufferfish</name>
    <name type="synonym">Chelonodon nigroviridis</name>
    <dbReference type="NCBI Taxonomy" id="99883"/>
    <lineage>
        <taxon>Eukaryota</taxon>
        <taxon>Metazoa</taxon>
        <taxon>Chordata</taxon>
        <taxon>Craniata</taxon>
        <taxon>Vertebrata</taxon>
        <taxon>Euteleostomi</taxon>
        <taxon>Actinopterygii</taxon>
        <taxon>Neopterygii</taxon>
        <taxon>Teleostei</taxon>
        <taxon>Neoteleostei</taxon>
        <taxon>Acanthomorphata</taxon>
        <taxon>Eupercaria</taxon>
        <taxon>Tetraodontiformes</taxon>
        <taxon>Tetradontoidea</taxon>
        <taxon>Tetraodontidae</taxon>
        <taxon>Tetraodon</taxon>
    </lineage>
</organism>
<evidence type="ECO:0000256" key="4">
    <source>
        <dbReference type="ARBA" id="ARBA00023157"/>
    </source>
</evidence>
<dbReference type="GO" id="GO:0006508">
    <property type="term" value="P:proteolysis"/>
    <property type="evidence" value="ECO:0007669"/>
    <property type="project" value="InterPro"/>
</dbReference>
<comment type="caution">
    <text evidence="9">The sequence shown here is derived from an EMBL/GenBank/DDBJ whole genome shotgun (WGS) entry which is preliminary data.</text>
</comment>
<protein>
    <submittedName>
        <fullName evidence="9">(spotted green pufferfish) hypothetical protein</fullName>
    </submittedName>
</protein>
<proteinExistence type="inferred from homology"/>
<dbReference type="InterPro" id="IPR001548">
    <property type="entry name" value="Peptidase_M2"/>
</dbReference>
<evidence type="ECO:0000256" key="6">
    <source>
        <dbReference type="PIRSR" id="PIRSR601548-10"/>
    </source>
</evidence>
<feature type="disulfide bond" evidence="7 8">
    <location>
        <begin position="133"/>
        <end position="141"/>
    </location>
</feature>
<dbReference type="SUPFAM" id="SSF55486">
    <property type="entry name" value="Metalloproteases ('zincins'), catalytic domain"/>
    <property type="match status" value="1"/>
</dbReference>
<keyword evidence="5 6" id="KW-0325">Glycoprotein</keyword>
<name>Q4SHR1_TETNG</name>
<keyword evidence="3" id="KW-0732">Signal</keyword>
<dbReference type="GO" id="GO:0005886">
    <property type="term" value="C:plasma membrane"/>
    <property type="evidence" value="ECO:0007669"/>
    <property type="project" value="TreeGrafter"/>
</dbReference>
<feature type="non-terminal residue" evidence="9">
    <location>
        <position position="1"/>
    </location>
</feature>
<dbReference type="PANTHER" id="PTHR10514">
    <property type="entry name" value="ANGIOTENSIN-CONVERTING ENZYME"/>
    <property type="match status" value="1"/>
</dbReference>
<comment type="similarity">
    <text evidence="2 8">Belongs to the peptidase M2 family.</text>
</comment>
<reference evidence="9" key="2">
    <citation type="submission" date="2004-02" db="EMBL/GenBank/DDBJ databases">
        <authorList>
            <consortium name="Genoscope"/>
            <consortium name="Whitehead Institute Centre for Genome Research"/>
        </authorList>
    </citation>
    <scope>NUCLEOTIDE SEQUENCE</scope>
</reference>
<sequence length="169" mass="18868">LLVASSAASAQSDVETQAADFLKRFDEEATGRIYNYSLASWAYNTNITKENSQKLVSLVSKAEEGQIWSDFYSKMSEESRKFDTAQIKNTEIKLQLISLQDKGSGALSAEKAQHVRPKVMSEMNTIYSTATVCLLDDPHNCQTLEPGMFARRELIYGSCLRLPGSRRSL</sequence>